<sequence>MSRKRQEGTRAPNGASSIYLGADGVWHGRVTVGVRDNGKPDRRHVRAKTETEVTRKVRKLEQERDAGTVRKPGRPWTVERWLTHWVENISAPSVSENTSDGYRVAVRVHLVPGLGAHRLERLEPEHIESLMRRMQASGSAPATAHQALRTLRTALGEAVRRGHVGRNAAALAKPPRVVEQEVEPYSVAEVQQLLTEAAKRRNSARWVLALALGLRQGEALGLRWADVDLDAGVIRVRRGRLRPKYRHGCVEPCGRKPGFCPNKVQIRPDTKETKSRAGTRPIGLPDELVEILRRHKERQDKERAEAGDLWVDGGWLFATETGRPLNPGTDYHAWKALVVAAGLRDARLHDARHTAATVLLLLGVPDRTVMGIMGWSTDQRRRYQHITDPVLKDVAGRLNRLLWDGPASDDRSK</sequence>
<protein>
    <submittedName>
        <fullName evidence="6">Integrase family protein</fullName>
    </submittedName>
</protein>
<feature type="domain" description="Core-binding (CB)" evidence="5">
    <location>
        <begin position="76"/>
        <end position="159"/>
    </location>
</feature>
<dbReference type="GO" id="GO:0015074">
    <property type="term" value="P:DNA integration"/>
    <property type="evidence" value="ECO:0007669"/>
    <property type="project" value="InterPro"/>
</dbReference>
<dbReference type="Proteomes" id="UP000001549">
    <property type="component" value="Chromosome"/>
</dbReference>
<dbReference type="eggNOG" id="COG0582">
    <property type="taxonomic scope" value="Bacteria"/>
</dbReference>
<dbReference type="InterPro" id="IPR013762">
    <property type="entry name" value="Integrase-like_cat_sf"/>
</dbReference>
<dbReference type="PANTHER" id="PTHR30349:SF91">
    <property type="entry name" value="INTA PROTEIN"/>
    <property type="match status" value="1"/>
</dbReference>
<evidence type="ECO:0000256" key="3">
    <source>
        <dbReference type="PROSITE-ProRule" id="PRU01248"/>
    </source>
</evidence>
<accession>F8AX30</accession>
<evidence type="ECO:0000313" key="6">
    <source>
        <dbReference type="EMBL" id="AEH11608.1"/>
    </source>
</evidence>
<dbReference type="CDD" id="cd01189">
    <property type="entry name" value="INT_ICEBs1_C_like"/>
    <property type="match status" value="1"/>
</dbReference>
<dbReference type="Gene3D" id="1.10.150.130">
    <property type="match status" value="1"/>
</dbReference>
<feature type="domain" description="Tyr recombinase" evidence="4">
    <location>
        <begin position="180"/>
        <end position="396"/>
    </location>
</feature>
<dbReference type="EMBL" id="CP002801">
    <property type="protein sequence ID" value="AEH11608.1"/>
    <property type="molecule type" value="Genomic_DNA"/>
</dbReference>
<dbReference type="STRING" id="656024.FsymDg_4355"/>
<dbReference type="InterPro" id="IPR044068">
    <property type="entry name" value="CB"/>
</dbReference>
<name>F8AX30_9ACTN</name>
<dbReference type="PROSITE" id="PS51900">
    <property type="entry name" value="CB"/>
    <property type="match status" value="1"/>
</dbReference>
<dbReference type="AlphaFoldDB" id="F8AX30"/>
<dbReference type="InterPro" id="IPR002104">
    <property type="entry name" value="Integrase_catalytic"/>
</dbReference>
<proteinExistence type="predicted"/>
<dbReference type="Gene3D" id="1.10.443.10">
    <property type="entry name" value="Intergrase catalytic core"/>
    <property type="match status" value="1"/>
</dbReference>
<dbReference type="GO" id="GO:0003677">
    <property type="term" value="F:DNA binding"/>
    <property type="evidence" value="ECO:0007669"/>
    <property type="project" value="UniProtKB-UniRule"/>
</dbReference>
<evidence type="ECO:0000259" key="4">
    <source>
        <dbReference type="PROSITE" id="PS51898"/>
    </source>
</evidence>
<keyword evidence="1 3" id="KW-0238">DNA-binding</keyword>
<dbReference type="Pfam" id="PF00589">
    <property type="entry name" value="Phage_integrase"/>
    <property type="match status" value="1"/>
</dbReference>
<dbReference type="KEGG" id="fsy:FsymDg_4355"/>
<dbReference type="GO" id="GO:0006310">
    <property type="term" value="P:DNA recombination"/>
    <property type="evidence" value="ECO:0007669"/>
    <property type="project" value="UniProtKB-KW"/>
</dbReference>
<dbReference type="InterPro" id="IPR011010">
    <property type="entry name" value="DNA_brk_join_enz"/>
</dbReference>
<reference evidence="6 7" key="1">
    <citation type="submission" date="2011-05" db="EMBL/GenBank/DDBJ databases">
        <title>Complete sequence of chromosome of Frankia symbiont of Datisca glomerata.</title>
        <authorList>
            <consortium name="US DOE Joint Genome Institute"/>
            <person name="Lucas S."/>
            <person name="Han J."/>
            <person name="Lapidus A."/>
            <person name="Cheng J.-F."/>
            <person name="Goodwin L."/>
            <person name="Pitluck S."/>
            <person name="Peters L."/>
            <person name="Mikhailova N."/>
            <person name="Chertkov O."/>
            <person name="Teshima H."/>
            <person name="Han C."/>
            <person name="Tapia R."/>
            <person name="Land M."/>
            <person name="Hauser L."/>
            <person name="Kyrpides N."/>
            <person name="Ivanova N."/>
            <person name="Pagani I."/>
            <person name="Berry A."/>
            <person name="Pawlowski K."/>
            <person name="Persson T."/>
            <person name="Vanden Heuvel B."/>
            <person name="Benson D."/>
            <person name="Woyke T."/>
        </authorList>
    </citation>
    <scope>NUCLEOTIDE SEQUENCE [LARGE SCALE GENOMIC DNA]</scope>
    <source>
        <strain evidence="7">4085684</strain>
    </source>
</reference>
<evidence type="ECO:0000313" key="7">
    <source>
        <dbReference type="Proteomes" id="UP000001549"/>
    </source>
</evidence>
<dbReference type="InterPro" id="IPR050090">
    <property type="entry name" value="Tyrosine_recombinase_XerCD"/>
</dbReference>
<organism evidence="6 7">
    <name type="scientific">Candidatus Protofrankia datiscae</name>
    <dbReference type="NCBI Taxonomy" id="2716812"/>
    <lineage>
        <taxon>Bacteria</taxon>
        <taxon>Bacillati</taxon>
        <taxon>Actinomycetota</taxon>
        <taxon>Actinomycetes</taxon>
        <taxon>Frankiales</taxon>
        <taxon>Frankiaceae</taxon>
        <taxon>Protofrankia</taxon>
    </lineage>
</organism>
<evidence type="ECO:0000256" key="2">
    <source>
        <dbReference type="ARBA" id="ARBA00023172"/>
    </source>
</evidence>
<dbReference type="PROSITE" id="PS51898">
    <property type="entry name" value="TYR_RECOMBINASE"/>
    <property type="match status" value="1"/>
</dbReference>
<dbReference type="HOGENOM" id="CLU_027562_17_1_11"/>
<keyword evidence="2" id="KW-0233">DNA recombination</keyword>
<dbReference type="PANTHER" id="PTHR30349">
    <property type="entry name" value="PHAGE INTEGRASE-RELATED"/>
    <property type="match status" value="1"/>
</dbReference>
<evidence type="ECO:0000259" key="5">
    <source>
        <dbReference type="PROSITE" id="PS51900"/>
    </source>
</evidence>
<dbReference type="SUPFAM" id="SSF56349">
    <property type="entry name" value="DNA breaking-rejoining enzymes"/>
    <property type="match status" value="1"/>
</dbReference>
<dbReference type="RefSeq" id="WP_013875468.1">
    <property type="nucleotide sequence ID" value="NC_015656.1"/>
</dbReference>
<evidence type="ECO:0000256" key="1">
    <source>
        <dbReference type="ARBA" id="ARBA00023125"/>
    </source>
</evidence>
<dbReference type="InterPro" id="IPR010998">
    <property type="entry name" value="Integrase_recombinase_N"/>
</dbReference>
<gene>
    <name evidence="6" type="ordered locus">FsymDg_4355</name>
</gene>
<keyword evidence="7" id="KW-1185">Reference proteome</keyword>